<evidence type="ECO:0000313" key="1">
    <source>
        <dbReference type="EMBL" id="KAJ2796888.1"/>
    </source>
</evidence>
<protein>
    <submittedName>
        <fullName evidence="1">Uncharacterized protein</fullName>
    </submittedName>
</protein>
<dbReference type="EMBL" id="JANBUP010003397">
    <property type="protein sequence ID" value="KAJ2796888.1"/>
    <property type="molecule type" value="Genomic_DNA"/>
</dbReference>
<organism evidence="1 2">
    <name type="scientific">Coemansia furcata</name>
    <dbReference type="NCBI Taxonomy" id="417177"/>
    <lineage>
        <taxon>Eukaryota</taxon>
        <taxon>Fungi</taxon>
        <taxon>Fungi incertae sedis</taxon>
        <taxon>Zoopagomycota</taxon>
        <taxon>Kickxellomycotina</taxon>
        <taxon>Kickxellomycetes</taxon>
        <taxon>Kickxellales</taxon>
        <taxon>Kickxellaceae</taxon>
        <taxon>Coemansia</taxon>
    </lineage>
</organism>
<reference evidence="1" key="1">
    <citation type="submission" date="2022-07" db="EMBL/GenBank/DDBJ databases">
        <title>Phylogenomic reconstructions and comparative analyses of Kickxellomycotina fungi.</title>
        <authorList>
            <person name="Reynolds N.K."/>
            <person name="Stajich J.E."/>
            <person name="Barry K."/>
            <person name="Grigoriev I.V."/>
            <person name="Crous P."/>
            <person name="Smith M.E."/>
        </authorList>
    </citation>
    <scope>NUCLEOTIDE SEQUENCE</scope>
    <source>
        <strain evidence="1">CBS 102833</strain>
    </source>
</reference>
<comment type="caution">
    <text evidence="1">The sequence shown here is derived from an EMBL/GenBank/DDBJ whole genome shotgun (WGS) entry which is preliminary data.</text>
</comment>
<keyword evidence="2" id="KW-1185">Reference proteome</keyword>
<proteinExistence type="predicted"/>
<dbReference type="Proteomes" id="UP001140096">
    <property type="component" value="Unassembled WGS sequence"/>
</dbReference>
<name>A0ACC1KX09_9FUNG</name>
<gene>
    <name evidence="1" type="ORF">H4S07_006092</name>
</gene>
<accession>A0ACC1KX09</accession>
<evidence type="ECO:0000313" key="2">
    <source>
        <dbReference type="Proteomes" id="UP001140096"/>
    </source>
</evidence>
<sequence length="467" mass="52048">MNNGLGYPTHHLAKTLDIEIDEESIYSGEALNMFSRAPYDSCAFPLVRRIVFLIALADGFREGTEIANNAAAFVQRIKQMAPNVDDIWVRPLDCNGPRYKASYIYDSLVSQLFQLAGRVQYSEISEPLGPVNLDLVGISNLVHIQCTVGQNGKSVIMLAHQNSTTLESLTIDTCHILDVPSIIWDEHGDYVTYPHLHTLKLSGYSSYDEDMYPVFTGAVPFPSLRCLKLECEYTFGDDVFFRSNTATLVSLDLYLSSSTITMLRKFGVFTPTSHPELRYVKLWGVDQCVPDIFATEVEAFNFAMGIGPTAPMRDISGQQAGAELIPMLPQLDGLGSIQYLSLNDIPLNLWDALTLIKALPMMTDLSAMFVGVGPLHDGVTLDELPAYVISTYAPMGRQFRCWRLDGPWTTAFTVEARCVLLLALACPNFTFATLAYGNRKMFEKQLENDIALDMFKPYAPRLQCFVS</sequence>